<feature type="binding site" evidence="3">
    <location>
        <position position="151"/>
    </location>
    <ligand>
        <name>a divalent metal cation</name>
        <dbReference type="ChEBI" id="CHEBI:60240"/>
    </ligand>
</feature>
<sequence length="180" mass="20252">MGTHQDQLRGFAEYNRTFNRRLYEVAAELPDEVRKQDRGAFFGSVHATLNHILLADRVWLGRFSTVFPGLASLQGAAVLHGFGSLADELYADFDALRRARAETDDVLVAWVEELDETLLAQTMRYRMSSGRERVHPAWVAAAHLFNHQTHHRGQITTLLHQLGKDPGVTDFIAYVHATAA</sequence>
<dbReference type="AlphaFoldDB" id="A0A318EHL5"/>
<name>A0A318EHL5_9GAMM</name>
<keyword evidence="2 3" id="KW-0479">Metal-binding</keyword>
<gene>
    <name evidence="4" type="ORF">C8D93_102131</name>
</gene>
<comment type="similarity">
    <text evidence="1">Belongs to the DinB family.</text>
</comment>
<dbReference type="GO" id="GO:0046872">
    <property type="term" value="F:metal ion binding"/>
    <property type="evidence" value="ECO:0007669"/>
    <property type="project" value="UniProtKB-KW"/>
</dbReference>
<proteinExistence type="inferred from homology"/>
<reference evidence="4 5" key="1">
    <citation type="submission" date="2018-04" db="EMBL/GenBank/DDBJ databases">
        <title>Genomic Encyclopedia of Type Strains, Phase IV (KMG-IV): sequencing the most valuable type-strain genomes for metagenomic binning, comparative biology and taxonomic classification.</title>
        <authorList>
            <person name="Goeker M."/>
        </authorList>
    </citation>
    <scope>NUCLEOTIDE SEQUENCE [LARGE SCALE GENOMIC DNA]</scope>
    <source>
        <strain evidence="4 5">DSM 104150</strain>
    </source>
</reference>
<dbReference type="Gene3D" id="1.20.120.450">
    <property type="entry name" value="dinb family like domain"/>
    <property type="match status" value="1"/>
</dbReference>
<feature type="binding site" evidence="3">
    <location>
        <position position="147"/>
    </location>
    <ligand>
        <name>a divalent metal cation</name>
        <dbReference type="ChEBI" id="CHEBI:60240"/>
    </ligand>
</feature>
<protein>
    <submittedName>
        <fullName evidence="4">Putative damage-inducible protein DinB</fullName>
    </submittedName>
</protein>
<dbReference type="RefSeq" id="WP_110263960.1">
    <property type="nucleotide sequence ID" value="NZ_CAWNXA010000002.1"/>
</dbReference>
<comment type="caution">
    <text evidence="4">The sequence shown here is derived from an EMBL/GenBank/DDBJ whole genome shotgun (WGS) entry which is preliminary data.</text>
</comment>
<dbReference type="EMBL" id="QICN01000002">
    <property type="protein sequence ID" value="PXV70279.1"/>
    <property type="molecule type" value="Genomic_DNA"/>
</dbReference>
<feature type="binding site" evidence="3">
    <location>
        <position position="51"/>
    </location>
    <ligand>
        <name>a divalent metal cation</name>
        <dbReference type="ChEBI" id="CHEBI:60240"/>
    </ligand>
</feature>
<evidence type="ECO:0000313" key="5">
    <source>
        <dbReference type="Proteomes" id="UP000248330"/>
    </source>
</evidence>
<evidence type="ECO:0000256" key="3">
    <source>
        <dbReference type="PIRSR" id="PIRSR607837-1"/>
    </source>
</evidence>
<dbReference type="Proteomes" id="UP000248330">
    <property type="component" value="Unassembled WGS sequence"/>
</dbReference>
<dbReference type="SUPFAM" id="SSF109854">
    <property type="entry name" value="DinB/YfiT-like putative metalloenzymes"/>
    <property type="match status" value="1"/>
</dbReference>
<evidence type="ECO:0000256" key="1">
    <source>
        <dbReference type="ARBA" id="ARBA00008635"/>
    </source>
</evidence>
<organism evidence="4 5">
    <name type="scientific">Sinimarinibacterium flocculans</name>
    <dbReference type="NCBI Taxonomy" id="985250"/>
    <lineage>
        <taxon>Bacteria</taxon>
        <taxon>Pseudomonadati</taxon>
        <taxon>Pseudomonadota</taxon>
        <taxon>Gammaproteobacteria</taxon>
        <taxon>Nevskiales</taxon>
        <taxon>Nevskiaceae</taxon>
        <taxon>Sinimarinibacterium</taxon>
    </lineage>
</organism>
<accession>A0A318EHL5</accession>
<dbReference type="PANTHER" id="PTHR37302:SF1">
    <property type="entry name" value="PROTEIN DINB"/>
    <property type="match status" value="1"/>
</dbReference>
<keyword evidence="5" id="KW-1185">Reference proteome</keyword>
<dbReference type="Pfam" id="PF05163">
    <property type="entry name" value="DinB"/>
    <property type="match status" value="1"/>
</dbReference>
<evidence type="ECO:0000256" key="2">
    <source>
        <dbReference type="ARBA" id="ARBA00022723"/>
    </source>
</evidence>
<dbReference type="InterPro" id="IPR034660">
    <property type="entry name" value="DinB/YfiT-like"/>
</dbReference>
<dbReference type="OrthoDB" id="9807509at2"/>
<evidence type="ECO:0000313" key="4">
    <source>
        <dbReference type="EMBL" id="PXV70279.1"/>
    </source>
</evidence>
<dbReference type="PANTHER" id="PTHR37302">
    <property type="entry name" value="SLR1116 PROTEIN"/>
    <property type="match status" value="1"/>
</dbReference>
<dbReference type="InterPro" id="IPR007837">
    <property type="entry name" value="DinB"/>
</dbReference>